<comment type="caution">
    <text evidence="3">The sequence shown here is derived from an EMBL/GenBank/DDBJ whole genome shotgun (WGS) entry which is preliminary data.</text>
</comment>
<dbReference type="PANTHER" id="PTHR42067">
    <property type="entry name" value="YALI0C15378P"/>
    <property type="match status" value="1"/>
</dbReference>
<reference evidence="4" key="1">
    <citation type="journal article" date="2017" name="Nat. Microbiol.">
        <title>Global analysis of biosynthetic gene clusters reveals vast potential of secondary metabolite production in Penicillium species.</title>
        <authorList>
            <person name="Nielsen J.C."/>
            <person name="Grijseels S."/>
            <person name="Prigent S."/>
            <person name="Ji B."/>
            <person name="Dainat J."/>
            <person name="Nielsen K.F."/>
            <person name="Frisvad J.C."/>
            <person name="Workman M."/>
            <person name="Nielsen J."/>
        </authorList>
    </citation>
    <scope>NUCLEOTIDE SEQUENCE [LARGE SCALE GENOMIC DNA]</scope>
    <source>
        <strain evidence="4">IBT 31321</strain>
    </source>
</reference>
<feature type="compositionally biased region" description="Acidic residues" evidence="2">
    <location>
        <begin position="258"/>
        <end position="272"/>
    </location>
</feature>
<evidence type="ECO:0000256" key="2">
    <source>
        <dbReference type="SAM" id="MobiDB-lite"/>
    </source>
</evidence>
<dbReference type="AlphaFoldDB" id="A0A1V6U7B8"/>
<evidence type="ECO:0000313" key="3">
    <source>
        <dbReference type="EMBL" id="OQE34367.1"/>
    </source>
</evidence>
<proteinExistence type="predicted"/>
<dbReference type="PANTHER" id="PTHR42067:SF1">
    <property type="entry name" value="MITOTIC APPARATUS PROTEIN P62"/>
    <property type="match status" value="1"/>
</dbReference>
<evidence type="ECO:0000256" key="1">
    <source>
        <dbReference type="SAM" id="Coils"/>
    </source>
</evidence>
<accession>A0A1V6U7B8</accession>
<evidence type="ECO:0008006" key="5">
    <source>
        <dbReference type="Google" id="ProtNLM"/>
    </source>
</evidence>
<evidence type="ECO:0000313" key="4">
    <source>
        <dbReference type="Proteomes" id="UP000191500"/>
    </source>
</evidence>
<feature type="compositionally biased region" description="Acidic residues" evidence="2">
    <location>
        <begin position="352"/>
        <end position="366"/>
    </location>
</feature>
<keyword evidence="1" id="KW-0175">Coiled coil</keyword>
<keyword evidence="4" id="KW-1185">Reference proteome</keyword>
<protein>
    <recommendedName>
        <fullName evidence="5">DNA repair protein XRCC4</fullName>
    </recommendedName>
</protein>
<organism evidence="3 4">
    <name type="scientific">Penicillium coprophilum</name>
    <dbReference type="NCBI Taxonomy" id="36646"/>
    <lineage>
        <taxon>Eukaryota</taxon>
        <taxon>Fungi</taxon>
        <taxon>Dikarya</taxon>
        <taxon>Ascomycota</taxon>
        <taxon>Pezizomycotina</taxon>
        <taxon>Eurotiomycetes</taxon>
        <taxon>Eurotiomycetidae</taxon>
        <taxon>Eurotiales</taxon>
        <taxon>Aspergillaceae</taxon>
        <taxon>Penicillium</taxon>
    </lineage>
</organism>
<feature type="compositionally biased region" description="Polar residues" evidence="2">
    <location>
        <begin position="300"/>
        <end position="312"/>
    </location>
</feature>
<sequence length="366" mass="40581">MSSPLSTDRILRFPRSDETGDFVLVQVSCTGPAPLDLSLTATEGESPYVGSVKQAHLKDFQAKNYQGSDDEWNKTVSLILGQYSTPSNEPDWATGLEASANILGFDEGNKEIVITIRKRVQSITQRLGAFILKQNDEQAVELFEWTGIAAARTHMLEEQVSSLTGRYRLAEDTIHRLNEQLEELMTAKTEHENRLVGNFVQVLNEKKLRIRNQQRLLASATVDATKVSEIQASISEESYETAGNFHSAKKSARKMSDTDDSDEFEQMDIDSMETDRGASNPQDTNEEECSTSHPLDDEQSNSTTDNDSSQGEPIQLKRTSPARDTAPPRRALPFAKRTGGPIKRPAPTQPSEDAEETAGETDDDEL</sequence>
<dbReference type="EMBL" id="MDDG01000019">
    <property type="protein sequence ID" value="OQE34367.1"/>
    <property type="molecule type" value="Genomic_DNA"/>
</dbReference>
<feature type="coiled-coil region" evidence="1">
    <location>
        <begin position="160"/>
        <end position="194"/>
    </location>
</feature>
<feature type="region of interest" description="Disordered" evidence="2">
    <location>
        <begin position="238"/>
        <end position="366"/>
    </location>
</feature>
<name>A0A1V6U7B8_9EURO</name>
<gene>
    <name evidence="3" type="ORF">PENCOP_c019G08187</name>
</gene>
<dbReference type="SUPFAM" id="SSF58022">
    <property type="entry name" value="XRCC4, C-terminal oligomerization domain"/>
    <property type="match status" value="1"/>
</dbReference>
<dbReference type="STRING" id="36646.A0A1V6U7B8"/>
<dbReference type="InterPro" id="IPR014751">
    <property type="entry name" value="XRCC4-like_C"/>
</dbReference>
<dbReference type="Proteomes" id="UP000191500">
    <property type="component" value="Unassembled WGS sequence"/>
</dbReference>
<dbReference type="Gene3D" id="1.20.5.370">
    <property type="match status" value="1"/>
</dbReference>